<organism evidence="2 3">
    <name type="scientific">Pseudonocardia alaniniphila</name>
    <dbReference type="NCBI Taxonomy" id="75291"/>
    <lineage>
        <taxon>Bacteria</taxon>
        <taxon>Bacillati</taxon>
        <taxon>Actinomycetota</taxon>
        <taxon>Actinomycetes</taxon>
        <taxon>Pseudonocardiales</taxon>
        <taxon>Pseudonocardiaceae</taxon>
        <taxon>Pseudonocardia</taxon>
    </lineage>
</organism>
<reference evidence="2 3" key="1">
    <citation type="submission" date="2022-03" db="EMBL/GenBank/DDBJ databases">
        <title>Pseudonocardia alaer sp. nov., a novel actinomycete isolated from reed forest soil.</title>
        <authorList>
            <person name="Wang L."/>
        </authorList>
    </citation>
    <scope>NUCLEOTIDE SEQUENCE [LARGE SCALE GENOMIC DNA]</scope>
    <source>
        <strain evidence="2 3">Y-16303</strain>
    </source>
</reference>
<feature type="compositionally biased region" description="Basic and acidic residues" evidence="1">
    <location>
        <begin position="60"/>
        <end position="77"/>
    </location>
</feature>
<dbReference type="EMBL" id="JAKXMK010000067">
    <property type="protein sequence ID" value="MCH6172355.1"/>
    <property type="molecule type" value="Genomic_DNA"/>
</dbReference>
<dbReference type="Proteomes" id="UP001299970">
    <property type="component" value="Unassembled WGS sequence"/>
</dbReference>
<feature type="region of interest" description="Disordered" evidence="1">
    <location>
        <begin position="58"/>
        <end position="85"/>
    </location>
</feature>
<proteinExistence type="predicted"/>
<accession>A0ABS9TUX0</accession>
<keyword evidence="3" id="KW-1185">Reference proteome</keyword>
<protein>
    <recommendedName>
        <fullName evidence="4">Secreted protein</fullName>
    </recommendedName>
</protein>
<name>A0ABS9TUX0_9PSEU</name>
<evidence type="ECO:0000256" key="1">
    <source>
        <dbReference type="SAM" id="MobiDB-lite"/>
    </source>
</evidence>
<gene>
    <name evidence="2" type="ORF">MMF94_42340</name>
</gene>
<sequence>MLWRLLVDGLLVVHGFTLGGLVLDGLLPATAAPGRCFPQAECQLPECLEHPQRQLTQELQEQRDLADDKSESERRPDPTQQRLRG</sequence>
<comment type="caution">
    <text evidence="2">The sequence shown here is derived from an EMBL/GenBank/DDBJ whole genome shotgun (WGS) entry which is preliminary data.</text>
</comment>
<dbReference type="RefSeq" id="WP_241043158.1">
    <property type="nucleotide sequence ID" value="NZ_BAAAJF010000054.1"/>
</dbReference>
<evidence type="ECO:0008006" key="4">
    <source>
        <dbReference type="Google" id="ProtNLM"/>
    </source>
</evidence>
<evidence type="ECO:0000313" key="3">
    <source>
        <dbReference type="Proteomes" id="UP001299970"/>
    </source>
</evidence>
<evidence type="ECO:0000313" key="2">
    <source>
        <dbReference type="EMBL" id="MCH6172355.1"/>
    </source>
</evidence>